<dbReference type="EMBL" id="AVBG01000008">
    <property type="protein sequence ID" value="KGP91048.1"/>
    <property type="molecule type" value="Genomic_DNA"/>
</dbReference>
<evidence type="ECO:0000313" key="3">
    <source>
        <dbReference type="Proteomes" id="UP000030153"/>
    </source>
</evidence>
<feature type="transmembrane region" description="Helical" evidence="1">
    <location>
        <begin position="6"/>
        <end position="24"/>
    </location>
</feature>
<feature type="transmembrane region" description="Helical" evidence="1">
    <location>
        <begin position="31"/>
        <end position="56"/>
    </location>
</feature>
<sequence length="66" mass="7217">MKNVLIGILVFVIGYMIIGIFANYEGGKIELSYYAAIAFSLVYLASVITVCTGFIVSALKKYSNIQ</sequence>
<proteinExistence type="predicted"/>
<keyword evidence="1" id="KW-0472">Membrane</keyword>
<keyword evidence="1" id="KW-0812">Transmembrane</keyword>
<evidence type="ECO:0000256" key="1">
    <source>
        <dbReference type="SAM" id="Phobius"/>
    </source>
</evidence>
<organism evidence="2 3">
    <name type="scientific">Pontibacillus chungwhensis BH030062</name>
    <dbReference type="NCBI Taxonomy" id="1385513"/>
    <lineage>
        <taxon>Bacteria</taxon>
        <taxon>Bacillati</taxon>
        <taxon>Bacillota</taxon>
        <taxon>Bacilli</taxon>
        <taxon>Bacillales</taxon>
        <taxon>Bacillaceae</taxon>
        <taxon>Pontibacillus</taxon>
    </lineage>
</organism>
<reference evidence="2 3" key="1">
    <citation type="submission" date="2013-08" db="EMBL/GenBank/DDBJ databases">
        <title>Genome of Pontibacillus chungwhensis.</title>
        <authorList>
            <person name="Wang Q."/>
            <person name="Wang G."/>
        </authorList>
    </citation>
    <scope>NUCLEOTIDE SEQUENCE [LARGE SCALE GENOMIC DNA]</scope>
    <source>
        <strain evidence="2 3">BH030062</strain>
    </source>
</reference>
<accession>A0A0A2UWB6</accession>
<dbReference type="Proteomes" id="UP000030153">
    <property type="component" value="Unassembled WGS sequence"/>
</dbReference>
<keyword evidence="3" id="KW-1185">Reference proteome</keyword>
<dbReference type="STRING" id="1385513.N780_17460"/>
<name>A0A0A2UWB6_9BACI</name>
<comment type="caution">
    <text evidence="2">The sequence shown here is derived from an EMBL/GenBank/DDBJ whole genome shotgun (WGS) entry which is preliminary data.</text>
</comment>
<evidence type="ECO:0000313" key="2">
    <source>
        <dbReference type="EMBL" id="KGP91048.1"/>
    </source>
</evidence>
<protein>
    <submittedName>
        <fullName evidence="2">Uncharacterized protein</fullName>
    </submittedName>
</protein>
<dbReference type="AlphaFoldDB" id="A0A0A2UWB6"/>
<keyword evidence="1" id="KW-1133">Transmembrane helix</keyword>
<gene>
    <name evidence="2" type="ORF">N780_17460</name>
</gene>